<organism evidence="1 2">
    <name type="scientific">Collybiopsis luxurians FD-317 M1</name>
    <dbReference type="NCBI Taxonomy" id="944289"/>
    <lineage>
        <taxon>Eukaryota</taxon>
        <taxon>Fungi</taxon>
        <taxon>Dikarya</taxon>
        <taxon>Basidiomycota</taxon>
        <taxon>Agaricomycotina</taxon>
        <taxon>Agaricomycetes</taxon>
        <taxon>Agaricomycetidae</taxon>
        <taxon>Agaricales</taxon>
        <taxon>Marasmiineae</taxon>
        <taxon>Omphalotaceae</taxon>
        <taxon>Collybiopsis</taxon>
        <taxon>Collybiopsis luxurians</taxon>
    </lineage>
</organism>
<proteinExistence type="predicted"/>
<protein>
    <submittedName>
        <fullName evidence="1">Uncharacterized protein</fullName>
    </submittedName>
</protein>
<reference evidence="1 2" key="1">
    <citation type="submission" date="2014-04" db="EMBL/GenBank/DDBJ databases">
        <title>Evolutionary Origins and Diversification of the Mycorrhizal Mutualists.</title>
        <authorList>
            <consortium name="DOE Joint Genome Institute"/>
            <consortium name="Mycorrhizal Genomics Consortium"/>
            <person name="Kohler A."/>
            <person name="Kuo A."/>
            <person name="Nagy L.G."/>
            <person name="Floudas D."/>
            <person name="Copeland A."/>
            <person name="Barry K.W."/>
            <person name="Cichocki N."/>
            <person name="Veneault-Fourrey C."/>
            <person name="LaButti K."/>
            <person name="Lindquist E.A."/>
            <person name="Lipzen A."/>
            <person name="Lundell T."/>
            <person name="Morin E."/>
            <person name="Murat C."/>
            <person name="Riley R."/>
            <person name="Ohm R."/>
            <person name="Sun H."/>
            <person name="Tunlid A."/>
            <person name="Henrissat B."/>
            <person name="Grigoriev I.V."/>
            <person name="Hibbett D.S."/>
            <person name="Martin F."/>
        </authorList>
    </citation>
    <scope>NUCLEOTIDE SEQUENCE [LARGE SCALE GENOMIC DNA]</scope>
    <source>
        <strain evidence="1 2">FD-317 M1</strain>
    </source>
</reference>
<dbReference type="Proteomes" id="UP000053593">
    <property type="component" value="Unassembled WGS sequence"/>
</dbReference>
<evidence type="ECO:0000313" key="2">
    <source>
        <dbReference type="Proteomes" id="UP000053593"/>
    </source>
</evidence>
<evidence type="ECO:0000313" key="1">
    <source>
        <dbReference type="EMBL" id="KIK62178.1"/>
    </source>
</evidence>
<dbReference type="AlphaFoldDB" id="A0A0D0CZV9"/>
<accession>A0A0D0CZV9</accession>
<sequence>MPLTLTHAQQAIVDLVSAHRSSSVAGQLLLVVTGASRTGCSAQSAALILGEVLSSRTALLSENLQKSFFFFDEAASIKSYHLMHLSEALQLRTPPDKSSLFFGGHHVILFLNYQGLSDAHYPIWHLSVDDSLPVLHHFTSHFELIVCFSVIDTNWMQFTSAMQSLTSGSLGFSIPHIAVTPSDNLIDLAPVLHTGLKIITTSLFNVHTWNDLMADRFVYSSLHVLYLSNAKDHCVNYNLEGLSPEDLETVCNFMSMGGLVTVSLPICQGMPVTIIGGTQNRFWGKVVDIVLDSRDPHSHIRPHTPTVCLNYPPAAIVIRIDKTLTDGQEQFVTVIPKVFHLQVPNPIDSDVLLLIVY</sequence>
<dbReference type="OrthoDB" id="3044025at2759"/>
<dbReference type="EMBL" id="KN834768">
    <property type="protein sequence ID" value="KIK62178.1"/>
    <property type="molecule type" value="Genomic_DNA"/>
</dbReference>
<keyword evidence="2" id="KW-1185">Reference proteome</keyword>
<gene>
    <name evidence="1" type="ORF">GYMLUDRAFT_242866</name>
</gene>
<name>A0A0D0CZV9_9AGAR</name>
<dbReference type="HOGENOM" id="CLU_050080_0_0_1"/>